<dbReference type="InterPro" id="IPR044809">
    <property type="entry name" value="AUF1-like"/>
</dbReference>
<dbReference type="OrthoDB" id="812961at2759"/>
<feature type="domain" description="F-box" evidence="1">
    <location>
        <begin position="16"/>
        <end position="51"/>
    </location>
</feature>
<dbReference type="CDD" id="cd09917">
    <property type="entry name" value="F-box_SF"/>
    <property type="match status" value="1"/>
</dbReference>
<organism evidence="2 3">
    <name type="scientific">Acer yangbiense</name>
    <dbReference type="NCBI Taxonomy" id="1000413"/>
    <lineage>
        <taxon>Eukaryota</taxon>
        <taxon>Viridiplantae</taxon>
        <taxon>Streptophyta</taxon>
        <taxon>Embryophyta</taxon>
        <taxon>Tracheophyta</taxon>
        <taxon>Spermatophyta</taxon>
        <taxon>Magnoliopsida</taxon>
        <taxon>eudicotyledons</taxon>
        <taxon>Gunneridae</taxon>
        <taxon>Pentapetalae</taxon>
        <taxon>rosids</taxon>
        <taxon>malvids</taxon>
        <taxon>Sapindales</taxon>
        <taxon>Sapindaceae</taxon>
        <taxon>Hippocastanoideae</taxon>
        <taxon>Acereae</taxon>
        <taxon>Acer</taxon>
    </lineage>
</organism>
<dbReference type="Gene3D" id="1.20.1280.50">
    <property type="match status" value="1"/>
</dbReference>
<protein>
    <recommendedName>
        <fullName evidence="1">F-box domain-containing protein</fullName>
    </recommendedName>
</protein>
<sequence>MNLSLALALAEESDHFDRLPDEVVLLIFHSIGDARSLFRCLCVCKRFSCLVPRVRSLHLSLPRRKPISRPTSLFNCFTLFFSKFISKPLKHLCRIKPSSSTSSESNSLNRVLRNFREIDSMHIKLPFYGGIDQCGGVAADGFDSLVKWKAEFGRDLKSCVIMGATSLQRIGEEQETEQGQEDEQVELELLTEREVRLRVVWIISSLISASARHHFLKQILSDHPMLRSVVVSDGNNQGKLCMGKEQLVEMRDSMKESLMVVGSNSNTKTWLERTPVPELSIKMSHVRVLELPETGYKMRGATLVEMRAVSGETKGNEGNSGFDGEGEEKAFGEAVREMLKVKKSYAMTMNAF</sequence>
<accession>A0A5C7IVM3</accession>
<proteinExistence type="predicted"/>
<dbReference type="EMBL" id="VAHF01000001">
    <property type="protein sequence ID" value="TXG73357.1"/>
    <property type="molecule type" value="Genomic_DNA"/>
</dbReference>
<dbReference type="Proteomes" id="UP000323000">
    <property type="component" value="Chromosome 1"/>
</dbReference>
<name>A0A5C7IVM3_9ROSI</name>
<dbReference type="InterPro" id="IPR001810">
    <property type="entry name" value="F-box_dom"/>
</dbReference>
<keyword evidence="3" id="KW-1185">Reference proteome</keyword>
<dbReference type="PANTHER" id="PTHR31215">
    <property type="entry name" value="OS05G0510400 PROTEIN-RELATED"/>
    <property type="match status" value="1"/>
</dbReference>
<dbReference type="InterPro" id="IPR036047">
    <property type="entry name" value="F-box-like_dom_sf"/>
</dbReference>
<comment type="caution">
    <text evidence="2">The sequence shown here is derived from an EMBL/GenBank/DDBJ whole genome shotgun (WGS) entry which is preliminary data.</text>
</comment>
<dbReference type="AlphaFoldDB" id="A0A5C7IVM3"/>
<reference evidence="3" key="1">
    <citation type="journal article" date="2019" name="Gigascience">
        <title>De novo genome assembly of the endangered Acer yangbiense, a plant species with extremely small populations endemic to Yunnan Province, China.</title>
        <authorList>
            <person name="Yang J."/>
            <person name="Wariss H.M."/>
            <person name="Tao L."/>
            <person name="Zhang R."/>
            <person name="Yun Q."/>
            <person name="Hollingsworth P."/>
            <person name="Dao Z."/>
            <person name="Luo G."/>
            <person name="Guo H."/>
            <person name="Ma Y."/>
            <person name="Sun W."/>
        </authorList>
    </citation>
    <scope>NUCLEOTIDE SEQUENCE [LARGE SCALE GENOMIC DNA]</scope>
    <source>
        <strain evidence="3">cv. Malutang</strain>
    </source>
</reference>
<dbReference type="SUPFAM" id="SSF81383">
    <property type="entry name" value="F-box domain"/>
    <property type="match status" value="1"/>
</dbReference>
<dbReference type="Pfam" id="PF12937">
    <property type="entry name" value="F-box-like"/>
    <property type="match status" value="1"/>
</dbReference>
<evidence type="ECO:0000313" key="2">
    <source>
        <dbReference type="EMBL" id="TXG73357.1"/>
    </source>
</evidence>
<evidence type="ECO:0000313" key="3">
    <source>
        <dbReference type="Proteomes" id="UP000323000"/>
    </source>
</evidence>
<evidence type="ECO:0000259" key="1">
    <source>
        <dbReference type="Pfam" id="PF12937"/>
    </source>
</evidence>
<gene>
    <name evidence="2" type="ORF">EZV62_001936</name>
</gene>